<feature type="compositionally biased region" description="Basic and acidic residues" evidence="1">
    <location>
        <begin position="347"/>
        <end position="357"/>
    </location>
</feature>
<feature type="compositionally biased region" description="Basic residues" evidence="1">
    <location>
        <begin position="152"/>
        <end position="161"/>
    </location>
</feature>
<dbReference type="EMBL" id="BLBS01000014">
    <property type="protein sequence ID" value="GET86760.1"/>
    <property type="molecule type" value="Genomic_DNA"/>
</dbReference>
<name>A0A640KAR0_LEITA</name>
<feature type="compositionally biased region" description="Basic residues" evidence="1">
    <location>
        <begin position="306"/>
        <end position="322"/>
    </location>
</feature>
<proteinExistence type="predicted"/>
<evidence type="ECO:0000313" key="3">
    <source>
        <dbReference type="Proteomes" id="UP000419144"/>
    </source>
</evidence>
<feature type="compositionally biased region" description="Basic and acidic residues" evidence="1">
    <location>
        <begin position="1313"/>
        <end position="1323"/>
    </location>
</feature>
<organism evidence="2 3">
    <name type="scientific">Leishmania tarentolae</name>
    <name type="common">Sauroleishmania tarentolae</name>
    <dbReference type="NCBI Taxonomy" id="5689"/>
    <lineage>
        <taxon>Eukaryota</taxon>
        <taxon>Discoba</taxon>
        <taxon>Euglenozoa</taxon>
        <taxon>Kinetoplastea</taxon>
        <taxon>Metakinetoplastina</taxon>
        <taxon>Trypanosomatida</taxon>
        <taxon>Trypanosomatidae</taxon>
        <taxon>Leishmaniinae</taxon>
        <taxon>Leishmania</taxon>
        <taxon>lizard Leishmania</taxon>
    </lineage>
</organism>
<comment type="caution">
    <text evidence="2">The sequence shown here is derived from an EMBL/GenBank/DDBJ whole genome shotgun (WGS) entry which is preliminary data.</text>
</comment>
<sequence length="1552" mass="163081">MSASGTLEKLLPSLYEFLSVHPSDGHARSSAICSSAIGPDLPYTSLAVIADSYTRWRRCITVWRRVIGNDCVFLTLLLHAGCLWSPNYAALHRARRDIATRAEQQRLCAQRASASGDTLSLEAGHETAAREQGGNVRQRWATPTADAPHGTPVKRRGKRGGKVAAEAAAHSACALAAAAEAHAELAEMCPASTWALHVLHFLRVEEVCVVPCSSSSTAKSEQPSNTTRTNSAPPSCALEALHDGSGDSSESELSLRSGNSRTSRSGSQDSHSSNIESERTVGDETSDTAESRVVSTRRPAFGRGRCAARNRGGRGARQRGAKRQCGAERGQRSSASGGDNSRKKWCRHDGDASREARSPGSAPRMQWTASSSLLPRLSHKESDRVGGGKHLGSTLVAVLTLLQQQEQCHLSTRCGDRSVDTGAKGRDGALGHGDTQELGRAGSNTRDAGSKAFTVAHTTAEQKYAVLLRAVITLVSEEEPLVQQVATALVNEWLDLVSEETLTLPLRRTAENAPKAAKDDETACSGSSFPLGTVGSDGSAPRRRAALTGVRPSLCTDTPEQALRHRRVCEARHYWFSCLLKMVAYLDGIHSALREENAHISAVLARQGIAPQDAEDIFTKSLPAIFNCALVEEVLHSASTGSPASQASALSAWAAPSLLASAQAAANFRLWMPPPVLLLPFHLIGRESVLGVWIPASVASDGGSTGHPPAAGTSTRAQGRLVPCVVDSYGLHLGTEPLSGCGMQKPRSKSGGEKHASIVEAPRACKRASVGLRGQETAPRPLHPECSLEHSRLGFAMHCAESESLLEKRYLASLENLLPILCAPGMASQLVTDGDLRSDQPEPQSSTRWWPCTLSETAGSPRMDVYVARTLLMLPIPAQSTLDSSTDHAVSATRVDAGASAGACVVDGAHRMGTRTRNMLGVLASSSGSVRAAKKRPRGGFNRWSTMSAEEQAVRCQHPLLYNAMRVHLRADKFLSKAGSDASENGGAELVLLYGDPRGEEAIALRHMGFTVRTGSHHRLGRGSAASARRMGSSAVASVTELSSGASGGSGRLTLARDALGTTLEGMYLIARRVLGLQGLFVSSTSALTTPATAAAEARVGGKGRPSTTGAAAFEEGGPRASSKGTTTSVASFPVCAQTEREALGIAAATLALTCLVLSHSLLDDLLEQPSVVLWTTELASFIVDVSLLMPRPVPRLLKADGFALALLLQPAQSLLLMVGLAATLVIREVDMVAATHRDGEAGSVKGGGRWRGSSSAPQPVMSQWHPWWSAFRAAVLRDTELPSCLYSGIWAIVESAEGSLATFAAEVRRDTSGNRQAGDGRCRRPLVAGSDGRDDDAVAAAPANMSGSAGVGGGRRVLSLSVPSPPAAADRYPLTDAQDTFLSKSSDATPSQSSGDGAAPYRHRFLLKVPSAGSAREQLSAKTAVHHRGHSVACGEGSVVSARQSCTPRRLCGHAVLFQDDDASRAGSLAHDAHAAASLLVCADGVCVLSGSETALLGTSSVHAQAVPPVSRPLSLSLTGPTLLPRRTSAVASALWASLEAQEMRWSTGAA</sequence>
<reference evidence="2" key="1">
    <citation type="submission" date="2019-11" db="EMBL/GenBank/DDBJ databases">
        <title>Leishmania tarentolae CDS.</title>
        <authorList>
            <person name="Goto Y."/>
            <person name="Yamagishi J."/>
        </authorList>
    </citation>
    <scope>NUCLEOTIDE SEQUENCE [LARGE SCALE GENOMIC DNA]</scope>
    <source>
        <strain evidence="2">Parrot Tar II</strain>
    </source>
</reference>
<feature type="compositionally biased region" description="Polar residues" evidence="1">
    <location>
        <begin position="217"/>
        <end position="233"/>
    </location>
</feature>
<evidence type="ECO:0000313" key="2">
    <source>
        <dbReference type="EMBL" id="GET86760.1"/>
    </source>
</evidence>
<dbReference type="VEuPathDB" id="TriTrypDB:LtaPh_1202500"/>
<feature type="region of interest" description="Disordered" evidence="1">
    <location>
        <begin position="118"/>
        <end position="162"/>
    </location>
</feature>
<accession>A0A640KAR0</accession>
<feature type="region of interest" description="Disordered" evidence="1">
    <location>
        <begin position="1099"/>
        <end position="1127"/>
    </location>
</feature>
<evidence type="ECO:0000256" key="1">
    <source>
        <dbReference type="SAM" id="MobiDB-lite"/>
    </source>
</evidence>
<feature type="compositionally biased region" description="Low complexity" evidence="1">
    <location>
        <begin position="246"/>
        <end position="267"/>
    </location>
</feature>
<feature type="region of interest" description="Disordered" evidence="1">
    <location>
        <begin position="513"/>
        <end position="542"/>
    </location>
</feature>
<dbReference type="OrthoDB" id="273908at2759"/>
<feature type="region of interest" description="Disordered" evidence="1">
    <location>
        <begin position="1313"/>
        <end position="1339"/>
    </location>
</feature>
<feature type="region of interest" description="Disordered" evidence="1">
    <location>
        <begin position="215"/>
        <end position="388"/>
    </location>
</feature>
<gene>
    <name evidence="2" type="ORF">LtaPh_1202500</name>
</gene>
<feature type="region of interest" description="Disordered" evidence="1">
    <location>
        <begin position="414"/>
        <end position="447"/>
    </location>
</feature>
<keyword evidence="3" id="KW-1185">Reference proteome</keyword>
<feature type="compositionally biased region" description="Basic and acidic residues" evidence="1">
    <location>
        <begin position="414"/>
        <end position="437"/>
    </location>
</feature>
<protein>
    <submittedName>
        <fullName evidence="2">Uncharacterized protein</fullName>
    </submittedName>
</protein>
<dbReference type="Proteomes" id="UP000419144">
    <property type="component" value="Unassembled WGS sequence"/>
</dbReference>